<feature type="transmembrane region" description="Helical" evidence="1">
    <location>
        <begin position="55"/>
        <end position="72"/>
    </location>
</feature>
<feature type="transmembrane region" description="Helical" evidence="1">
    <location>
        <begin position="187"/>
        <end position="207"/>
    </location>
</feature>
<gene>
    <name evidence="3" type="ORF">SAMN02910293_00464</name>
</gene>
<dbReference type="eggNOG" id="COG5658">
    <property type="taxonomic scope" value="Bacteria"/>
</dbReference>
<keyword evidence="1" id="KW-0812">Transmembrane</keyword>
<feature type="transmembrane region" description="Helical" evidence="1">
    <location>
        <begin position="163"/>
        <end position="181"/>
    </location>
</feature>
<feature type="transmembrane region" description="Helical" evidence="1">
    <location>
        <begin position="118"/>
        <end position="135"/>
    </location>
</feature>
<feature type="domain" description="DUF1648" evidence="2">
    <location>
        <begin position="15"/>
        <end position="62"/>
    </location>
</feature>
<dbReference type="AlphaFoldDB" id="A0A1G6ALB5"/>
<organism evidence="3 4">
    <name type="scientific">Streptococcus henryi</name>
    <dbReference type="NCBI Taxonomy" id="439219"/>
    <lineage>
        <taxon>Bacteria</taxon>
        <taxon>Bacillati</taxon>
        <taxon>Bacillota</taxon>
        <taxon>Bacilli</taxon>
        <taxon>Lactobacillales</taxon>
        <taxon>Streptococcaceae</taxon>
        <taxon>Streptococcus</taxon>
    </lineage>
</organism>
<dbReference type="GO" id="GO:0009636">
    <property type="term" value="P:response to toxic substance"/>
    <property type="evidence" value="ECO:0007669"/>
    <property type="project" value="TreeGrafter"/>
</dbReference>
<evidence type="ECO:0000259" key="2">
    <source>
        <dbReference type="Pfam" id="PF07853"/>
    </source>
</evidence>
<reference evidence="3 4" key="1">
    <citation type="submission" date="2016-10" db="EMBL/GenBank/DDBJ databases">
        <authorList>
            <person name="de Groot N.N."/>
        </authorList>
    </citation>
    <scope>NUCLEOTIDE SEQUENCE [LARGE SCALE GENOMIC DNA]</scope>
    <source>
        <strain evidence="3 4">A-4</strain>
    </source>
</reference>
<dbReference type="RefSeq" id="WP_074485250.1">
    <property type="nucleotide sequence ID" value="NZ_FMXP01000005.1"/>
</dbReference>
<dbReference type="PANTHER" id="PTHR37810">
    <property type="entry name" value="IMMUNITY PROTEIN SDPI"/>
    <property type="match status" value="1"/>
</dbReference>
<dbReference type="PANTHER" id="PTHR37810:SF5">
    <property type="entry name" value="IMMUNITY PROTEIN SDPI"/>
    <property type="match status" value="1"/>
</dbReference>
<accession>A0A1G6ALB5</accession>
<dbReference type="InterPro" id="IPR025962">
    <property type="entry name" value="SdpI/YhfL"/>
</dbReference>
<evidence type="ECO:0000313" key="3">
    <source>
        <dbReference type="EMBL" id="SDB09177.1"/>
    </source>
</evidence>
<dbReference type="Pfam" id="PF13630">
    <property type="entry name" value="SdpI"/>
    <property type="match status" value="1"/>
</dbReference>
<protein>
    <submittedName>
        <fullName evidence="3">Uncharacterized membrane protein</fullName>
    </submittedName>
</protein>
<dbReference type="PIRSF" id="PIRSF038959">
    <property type="entry name" value="SdpI"/>
    <property type="match status" value="1"/>
</dbReference>
<dbReference type="InterPro" id="IPR026272">
    <property type="entry name" value="SdpI"/>
</dbReference>
<dbReference type="Proteomes" id="UP000182508">
    <property type="component" value="Unassembled WGS sequence"/>
</dbReference>
<dbReference type="STRING" id="439219.SAMN02910293_00464"/>
<sequence>MKKINLKLLAVTSFLTLLPILVGLLLWKQLPDVIPSHFGFDGTADGFSSKAEVVFMIPAIMTLLHLFLIFVTSKDPKAKNVAPKMSTFIYWMIPLISGLVQLSIYGAILGWVHNPTRMGFIFLGILFMILGNYLPKIKQNYTVGIKLPWTLNDEDNWNKTHRLAGKLWVLGGFIILVNEWLRWAVPFVFIGTILVMVFLPMVYSYWLSHVKEKNDKI</sequence>
<keyword evidence="1" id="KW-1133">Transmembrane helix</keyword>
<name>A0A1G6ALB5_9STRE</name>
<keyword evidence="1" id="KW-0472">Membrane</keyword>
<evidence type="ECO:0000313" key="4">
    <source>
        <dbReference type="Proteomes" id="UP000182508"/>
    </source>
</evidence>
<evidence type="ECO:0000256" key="1">
    <source>
        <dbReference type="SAM" id="Phobius"/>
    </source>
</evidence>
<proteinExistence type="predicted"/>
<dbReference type="Pfam" id="PF07853">
    <property type="entry name" value="DUF1648"/>
    <property type="match status" value="1"/>
</dbReference>
<feature type="transmembrane region" description="Helical" evidence="1">
    <location>
        <begin position="88"/>
        <end position="112"/>
    </location>
</feature>
<dbReference type="EMBL" id="FMXP01000005">
    <property type="protein sequence ID" value="SDB09177.1"/>
    <property type="molecule type" value="Genomic_DNA"/>
</dbReference>
<dbReference type="InterPro" id="IPR012867">
    <property type="entry name" value="DUF1648"/>
</dbReference>
<keyword evidence="4" id="KW-1185">Reference proteome</keyword>